<dbReference type="InterPro" id="IPR016036">
    <property type="entry name" value="Malonyl_transacylase_ACP-bd"/>
</dbReference>
<evidence type="ECO:0000313" key="8">
    <source>
        <dbReference type="EMBL" id="TVY20816.1"/>
    </source>
</evidence>
<sequence length="2080" mass="226347">MAAIKQLLLFGDQTIHLLGPMKDIYLAAKQSVLLPILIQRSEDALVSEISKFPRSTRLRFYHARSMLTLAEEYTQNKQIDAGVSTVLSCFVQLASLFMYTEEHQSKPGFIPPNDLIVVGSCTGLIVSAVAATVSSVGQILDLVPEIIRLGLRLGLEIDQRSMQLENCRESWATAGLYSARKPYISAIADSTTVTISGMPTILKQLWESSQVLQNAVYVELPIAAAFHTRHMGDIDVEKVIGNGAVFRKFLTKNATIISPSLAAPYESRDLDQLLRSAIHDIAHKKIDWASTVKSLPKLLGSQVALTSIGPNNVARKLIKSLGSSSIEVQNNVEPPIPQDHPSVQSSLGDIAVVGMSGRFPGAETLDSFWQLLVDGLDKHQKIPADRFDLDSHFDASGAKKNTTMTPYGCFIERPGMFDTRLFSMSPREAAQTDPGQRLMLLTAYEALEMAGYTPNGSSSTHPSRIGTFFGQTTDDWREHNASQNIDIYYATAGIRAFGPGRLNYHFKWEGPSYSVDTACSSSSVAIQLACQSLLSRECDTAMAGGANILTGSDMFAGLGRGGFLSPSGPCKTFDKDADGYCRADGVGTVVLKRLEDALNERDNIQAVIRSVSTNHSAQASSITHPHAETQGKLIRKVLTDAAVEPHCVDYVEFHGTGTQAGDAAEYASVSGVFRNDSMRKEPLYISSVKGNIGHSESAAGVTSLIKAAMMFRNNLIPPHIGVKTGVNPKLSSLGKDKLQIPFQETPFSSSKRDNTKQKRAILLNNFSAAGGNTSLLLQEGPQIRREGSDTRNYHVVTVSGHTDTTFQQNLKQLSQWLNVNGDVRLSDLAYTTTARRIHHSRRISYAVSSVEELKGILSHRCDPDAIKTTPRVGFVFTGQGSQYLGMGKDLLDTSSYFRDLILGMNKLCLSQSFPSIMEVFTAEPSSLLPIQLQLGSVCLDLALAKLWQSWGLQPDVVAGHSLGEYAALCFASVISISDMIFLVGRRALLMQNNCVPNTHSMLTVRASAKEVTRAMNIIHSECEIACVNGPHSVVVSGTVDDISLLHEQLEEQNVKSMILPIQYAFHSKQLDPILADLAHLAEHIDFKKPEIPIASTVTGDLVCEQGVFGPRYFANQTRQPVDFFGAIAAWTAICPATETVWVECGPGGACTSMVRSIVGTGDVRALASFKKTEDSWKTITNTIAKLHDAGANIQWREFHMPYEKSLLLLDLPAYAFDLENYWLQYEGNWSITKNTPQQEVSSPIQAFSSACLHRITSEKFDEKSGSLLTATFVSDLSEPTLNAMARGHMVCGVALVPSSVYAEMAYSAASYFQSKERGYKGEVPSFDLSEMEIYRPLVAPLNGESQLVTIFASKQVGSSSVSLTFDSLDSGGKSNQHATCIVKSGHGEGWMDEWLQFSSLVEDRVQQLKHLAEIGDSSLILRKMVYKLFTAVVNYDEKFHSLEKVFLHQERSEAAANIIFKNSWADNGVTFNPYWIDCLAQMGGFVLNSSPSTSHDTVYISTGWKSMRIAESLEQDKVYQSYVHMKPTRSDGLLSGDVYLYDGPRVIGVCQGLKFRHIKLSVLKSVLGVEQSGSSPLNYHQPISKQQSTATSSPTLVANNYGINAPIQVSFDNILEIIAKEIGVQINEITGDSALEDLGIDSLLTMSILSKLREATGLELPSSLFNLYPTILALKSFFEEQFIAGVDTSPSTPSSNSTDVSITPATTPAQFDGDIILQIIAGELGIDASKINFHTNLNDLGLDSLMSIAIIGRLRVETGLPLSSSFFNDNTCVSKVLEALEIPTTTSISSSKACLSTSQLISNSTSLPLGESELKSTSFLLQVSPSSTKPALFLLPDGSGSALSYINLPTLASSTTVYGLFSPFLSTPSVSCIPFTLSLPQISSLYLFEILRLQPSGPYHIAGWSMGGIYAYEVCSQLLSLGHAVDSLTLIDSPCPGFLPPLPSATLSLLEDAGLFSGQNKTVSDATRQHFVESVRVLSSYSPAPILAESCLKRVAIIWAEDGVGGHSSSAISKNHGVDIAREWLMEKRTEFGANGWDEILGSCSLKTYSVPGNHFSLMNAVEVKAVAEIIERTMREITK</sequence>
<dbReference type="InterPro" id="IPR014031">
    <property type="entry name" value="Ketoacyl_synth_C"/>
</dbReference>
<dbReference type="Pfam" id="PF16073">
    <property type="entry name" value="SAT"/>
    <property type="match status" value="1"/>
</dbReference>
<dbReference type="InterPro" id="IPR018201">
    <property type="entry name" value="Ketoacyl_synth_AS"/>
</dbReference>
<dbReference type="Pfam" id="PF02801">
    <property type="entry name" value="Ketoacyl-synt_C"/>
    <property type="match status" value="1"/>
</dbReference>
<dbReference type="Pfam" id="PF22621">
    <property type="entry name" value="CurL-like_PKS_C"/>
    <property type="match status" value="1"/>
</dbReference>
<dbReference type="PROSITE" id="PS52019">
    <property type="entry name" value="PKS_MFAS_DH"/>
    <property type="match status" value="1"/>
</dbReference>
<evidence type="ECO:0000256" key="3">
    <source>
        <dbReference type="ARBA" id="ARBA00022679"/>
    </source>
</evidence>
<dbReference type="InterPro" id="IPR050091">
    <property type="entry name" value="PKS_NRPS_Biosynth_Enz"/>
</dbReference>
<evidence type="ECO:0000256" key="1">
    <source>
        <dbReference type="ARBA" id="ARBA00022450"/>
    </source>
</evidence>
<dbReference type="PROSITE" id="PS00606">
    <property type="entry name" value="KS3_1"/>
    <property type="match status" value="1"/>
</dbReference>
<feature type="region of interest" description="C-terminal hotdog fold" evidence="4">
    <location>
        <begin position="1416"/>
        <end position="1564"/>
    </location>
</feature>
<dbReference type="Gene3D" id="3.40.50.1820">
    <property type="entry name" value="alpha/beta hydrolase"/>
    <property type="match status" value="1"/>
</dbReference>
<dbReference type="EMBL" id="QGMF01000038">
    <property type="protein sequence ID" value="TVY20816.1"/>
    <property type="molecule type" value="Genomic_DNA"/>
</dbReference>
<dbReference type="InterPro" id="IPR049551">
    <property type="entry name" value="PKS_DH_C"/>
</dbReference>
<dbReference type="Pfam" id="PF00975">
    <property type="entry name" value="Thioesterase"/>
    <property type="match status" value="1"/>
</dbReference>
<dbReference type="SUPFAM" id="SSF55048">
    <property type="entry name" value="Probable ACP-binding domain of malonyl-CoA ACP transacylase"/>
    <property type="match status" value="1"/>
</dbReference>
<dbReference type="InterPro" id="IPR020802">
    <property type="entry name" value="TesA-like"/>
</dbReference>
<evidence type="ECO:0000256" key="4">
    <source>
        <dbReference type="PROSITE-ProRule" id="PRU01363"/>
    </source>
</evidence>
<dbReference type="Pfam" id="PF00550">
    <property type="entry name" value="PP-binding"/>
    <property type="match status" value="2"/>
</dbReference>
<dbReference type="Gene3D" id="3.40.47.10">
    <property type="match status" value="1"/>
</dbReference>
<dbReference type="InterPro" id="IPR042104">
    <property type="entry name" value="PKS_dehydratase_sf"/>
</dbReference>
<comment type="caution">
    <text evidence="8">The sequence shown here is derived from an EMBL/GenBank/DDBJ whole genome shotgun (WGS) entry which is preliminary data.</text>
</comment>
<feature type="active site" description="Proton acceptor; for dehydratase activity" evidence="4">
    <location>
        <position position="1288"/>
    </location>
</feature>
<dbReference type="GO" id="GO:0004312">
    <property type="term" value="F:fatty acid synthase activity"/>
    <property type="evidence" value="ECO:0007669"/>
    <property type="project" value="TreeGrafter"/>
</dbReference>
<dbReference type="GO" id="GO:0031177">
    <property type="term" value="F:phosphopantetheine binding"/>
    <property type="evidence" value="ECO:0007669"/>
    <property type="project" value="InterPro"/>
</dbReference>
<dbReference type="InterPro" id="IPR020806">
    <property type="entry name" value="PKS_PP-bd"/>
</dbReference>
<gene>
    <name evidence="8" type="primary">alb1_1</name>
    <name evidence="8" type="ORF">LARI1_G000913</name>
</gene>
<dbReference type="SUPFAM" id="SSF47336">
    <property type="entry name" value="ACP-like"/>
    <property type="match status" value="2"/>
</dbReference>
<dbReference type="OrthoDB" id="329835at2759"/>
<dbReference type="InterPro" id="IPR036736">
    <property type="entry name" value="ACP-like_sf"/>
</dbReference>
<dbReference type="SMART" id="SM00824">
    <property type="entry name" value="PKS_TE"/>
    <property type="match status" value="1"/>
</dbReference>
<evidence type="ECO:0000313" key="9">
    <source>
        <dbReference type="Proteomes" id="UP000469559"/>
    </source>
</evidence>
<dbReference type="SMART" id="SM00827">
    <property type="entry name" value="PKS_AT"/>
    <property type="match status" value="1"/>
</dbReference>
<dbReference type="SMART" id="SM00823">
    <property type="entry name" value="PKS_PP"/>
    <property type="match status" value="2"/>
</dbReference>
<dbReference type="InterPro" id="IPR006162">
    <property type="entry name" value="Ppantetheine_attach_site"/>
</dbReference>
<dbReference type="InterPro" id="IPR009081">
    <property type="entry name" value="PP-bd_ACP"/>
</dbReference>
<dbReference type="SUPFAM" id="SSF52151">
    <property type="entry name" value="FabD/lysophospholipase-like"/>
    <property type="match status" value="1"/>
</dbReference>
<dbReference type="Pfam" id="PF14765">
    <property type="entry name" value="PS-DH"/>
    <property type="match status" value="1"/>
</dbReference>
<keyword evidence="9" id="KW-1185">Reference proteome</keyword>
<dbReference type="Pfam" id="PF00109">
    <property type="entry name" value="ketoacyl-synt"/>
    <property type="match status" value="1"/>
</dbReference>
<evidence type="ECO:0000259" key="6">
    <source>
        <dbReference type="PROSITE" id="PS52004"/>
    </source>
</evidence>
<evidence type="ECO:0000256" key="2">
    <source>
        <dbReference type="ARBA" id="ARBA00022553"/>
    </source>
</evidence>
<dbReference type="InterPro" id="IPR032088">
    <property type="entry name" value="SAT"/>
</dbReference>
<dbReference type="PANTHER" id="PTHR43775:SF37">
    <property type="entry name" value="SI:DKEY-61P9.11"/>
    <property type="match status" value="1"/>
</dbReference>
<dbReference type="GO" id="GO:0006633">
    <property type="term" value="P:fatty acid biosynthetic process"/>
    <property type="evidence" value="ECO:0007669"/>
    <property type="project" value="InterPro"/>
</dbReference>
<dbReference type="SMART" id="SM00825">
    <property type="entry name" value="PKS_KS"/>
    <property type="match status" value="1"/>
</dbReference>
<evidence type="ECO:0000259" key="5">
    <source>
        <dbReference type="PROSITE" id="PS50075"/>
    </source>
</evidence>
<reference evidence="8 9" key="1">
    <citation type="submission" date="2018-05" db="EMBL/GenBank/DDBJ databases">
        <title>Whole genome sequencing for identification of molecular markers to develop diagnostic detection tools for the regulated plant pathogen Lachnellula willkommii.</title>
        <authorList>
            <person name="Giroux E."/>
            <person name="Bilodeau G."/>
        </authorList>
    </citation>
    <scope>NUCLEOTIDE SEQUENCE [LARGE SCALE GENOMIC DNA]</scope>
    <source>
        <strain evidence="8 9">CBS 203.66</strain>
    </source>
</reference>
<keyword evidence="1" id="KW-0596">Phosphopantetheine</keyword>
<dbReference type="GO" id="GO:0044550">
    <property type="term" value="P:secondary metabolite biosynthetic process"/>
    <property type="evidence" value="ECO:0007669"/>
    <property type="project" value="UniProtKB-ARBA"/>
</dbReference>
<organism evidence="8 9">
    <name type="scientific">Lachnellula arida</name>
    <dbReference type="NCBI Taxonomy" id="1316785"/>
    <lineage>
        <taxon>Eukaryota</taxon>
        <taxon>Fungi</taxon>
        <taxon>Dikarya</taxon>
        <taxon>Ascomycota</taxon>
        <taxon>Pezizomycotina</taxon>
        <taxon>Leotiomycetes</taxon>
        <taxon>Helotiales</taxon>
        <taxon>Lachnaceae</taxon>
        <taxon>Lachnellula</taxon>
    </lineage>
</organism>
<name>A0A8T9BN88_9HELO</name>
<feature type="active site" description="Proton donor; for dehydratase activity" evidence="4">
    <location>
        <position position="1477"/>
    </location>
</feature>
<dbReference type="InterPro" id="IPR001227">
    <property type="entry name" value="Ac_transferase_dom_sf"/>
</dbReference>
<dbReference type="PROSITE" id="PS52004">
    <property type="entry name" value="KS3_2"/>
    <property type="match status" value="1"/>
</dbReference>
<keyword evidence="3" id="KW-0808">Transferase</keyword>
<dbReference type="CDD" id="cd00833">
    <property type="entry name" value="PKS"/>
    <property type="match status" value="1"/>
</dbReference>
<dbReference type="Proteomes" id="UP000469559">
    <property type="component" value="Unassembled WGS sequence"/>
</dbReference>
<dbReference type="InterPro" id="IPR030918">
    <property type="entry name" value="PT_fungal_PKS"/>
</dbReference>
<feature type="domain" description="PKS/mFAS DH" evidence="7">
    <location>
        <begin position="1253"/>
        <end position="1564"/>
    </location>
</feature>
<dbReference type="InterPro" id="IPR020841">
    <property type="entry name" value="PKS_Beta-ketoAc_synthase_dom"/>
</dbReference>
<evidence type="ECO:0000259" key="7">
    <source>
        <dbReference type="PROSITE" id="PS52019"/>
    </source>
</evidence>
<feature type="domain" description="Carrier" evidence="5">
    <location>
        <begin position="1707"/>
        <end position="1784"/>
    </location>
</feature>
<dbReference type="PROSITE" id="PS50075">
    <property type="entry name" value="CARRIER"/>
    <property type="match status" value="2"/>
</dbReference>
<dbReference type="PANTHER" id="PTHR43775">
    <property type="entry name" value="FATTY ACID SYNTHASE"/>
    <property type="match status" value="1"/>
</dbReference>
<dbReference type="InterPro" id="IPR016035">
    <property type="entry name" value="Acyl_Trfase/lysoPLipase"/>
</dbReference>
<dbReference type="SUPFAM" id="SSF53474">
    <property type="entry name" value="alpha/beta-Hydrolases"/>
    <property type="match status" value="1"/>
</dbReference>
<dbReference type="NCBIfam" id="TIGR04532">
    <property type="entry name" value="PT_fungal_PKS"/>
    <property type="match status" value="1"/>
</dbReference>
<dbReference type="PROSITE" id="PS00012">
    <property type="entry name" value="PHOSPHOPANTETHEINE"/>
    <property type="match status" value="1"/>
</dbReference>
<dbReference type="InterPro" id="IPR029058">
    <property type="entry name" value="AB_hydrolase_fold"/>
</dbReference>
<accession>A0A8T9BN88</accession>
<keyword evidence="2" id="KW-0597">Phosphoprotein</keyword>
<dbReference type="InterPro" id="IPR014043">
    <property type="entry name" value="Acyl_transferase_dom"/>
</dbReference>
<dbReference type="SUPFAM" id="SSF53901">
    <property type="entry name" value="Thiolase-like"/>
    <property type="match status" value="1"/>
</dbReference>
<dbReference type="Gene3D" id="1.10.1200.10">
    <property type="entry name" value="ACP-like"/>
    <property type="match status" value="2"/>
</dbReference>
<feature type="domain" description="Carrier" evidence="5">
    <location>
        <begin position="1605"/>
        <end position="1682"/>
    </location>
</feature>
<dbReference type="InterPro" id="IPR001031">
    <property type="entry name" value="Thioesterase"/>
</dbReference>
<proteinExistence type="predicted"/>
<feature type="region of interest" description="N-terminal hotdog fold" evidence="4">
    <location>
        <begin position="1253"/>
        <end position="1389"/>
    </location>
</feature>
<dbReference type="GO" id="GO:0004315">
    <property type="term" value="F:3-oxoacyl-[acyl-carrier-protein] synthase activity"/>
    <property type="evidence" value="ECO:0007669"/>
    <property type="project" value="InterPro"/>
</dbReference>
<dbReference type="Gene3D" id="3.30.70.3290">
    <property type="match status" value="1"/>
</dbReference>
<dbReference type="Gene3D" id="3.40.366.10">
    <property type="entry name" value="Malonyl-Coenzyme A Acyl Carrier Protein, domain 2"/>
    <property type="match status" value="2"/>
</dbReference>
<feature type="domain" description="Ketosynthase family 3 (KS3)" evidence="6">
    <location>
        <begin position="347"/>
        <end position="779"/>
    </location>
</feature>
<protein>
    <submittedName>
        <fullName evidence="8">Conidial pigment polyketide synthase alb1</fullName>
    </submittedName>
</protein>
<dbReference type="InterPro" id="IPR014030">
    <property type="entry name" value="Ketoacyl_synth_N"/>
</dbReference>
<dbReference type="Gene3D" id="3.10.129.110">
    <property type="entry name" value="Polyketide synthase dehydratase"/>
    <property type="match status" value="1"/>
</dbReference>
<dbReference type="InterPro" id="IPR016039">
    <property type="entry name" value="Thiolase-like"/>
</dbReference>
<dbReference type="Pfam" id="PF00698">
    <property type="entry name" value="Acyl_transf_1"/>
    <property type="match status" value="1"/>
</dbReference>
<dbReference type="InterPro" id="IPR049900">
    <property type="entry name" value="PKS_mFAS_DH"/>
</dbReference>